<sequence length="148" mass="16660">VGLGSQDIQLGMWIVLGKLELWSPVMPCVTVLVSLPVAEPGTRRALRSLQHKRAGHVYLHRGSQADASRLCAGCAPAAGISATSWSRIRFSCCMLKCTEQAEAAGVSCRTCCLMWHRARWPDVPQEHSWNFDWVWHEMREELIHHRVS</sequence>
<reference evidence="1" key="1">
    <citation type="submission" date="2020-03" db="EMBL/GenBank/DDBJ databases">
        <title>Melopsittacus undulatus (budgerigar) genome, bMelUnd1, maternal haplotype with Z.</title>
        <authorList>
            <person name="Gedman G."/>
            <person name="Mountcastle J."/>
            <person name="Haase B."/>
            <person name="Formenti G."/>
            <person name="Wright T."/>
            <person name="Apodaca J."/>
            <person name="Pelan S."/>
            <person name="Chow W."/>
            <person name="Rhie A."/>
            <person name="Howe K."/>
            <person name="Fedrigo O."/>
            <person name="Jarvis E.D."/>
        </authorList>
    </citation>
    <scope>NUCLEOTIDE SEQUENCE [LARGE SCALE GENOMIC DNA]</scope>
</reference>
<evidence type="ECO:0000313" key="2">
    <source>
        <dbReference type="Proteomes" id="UP000694405"/>
    </source>
</evidence>
<organism evidence="1 2">
    <name type="scientific">Melopsittacus undulatus</name>
    <name type="common">Budgerigar</name>
    <name type="synonym">Psittacus undulatus</name>
    <dbReference type="NCBI Taxonomy" id="13146"/>
    <lineage>
        <taxon>Eukaryota</taxon>
        <taxon>Metazoa</taxon>
        <taxon>Chordata</taxon>
        <taxon>Craniata</taxon>
        <taxon>Vertebrata</taxon>
        <taxon>Euteleostomi</taxon>
        <taxon>Archelosauria</taxon>
        <taxon>Archosauria</taxon>
        <taxon>Dinosauria</taxon>
        <taxon>Saurischia</taxon>
        <taxon>Theropoda</taxon>
        <taxon>Coelurosauria</taxon>
        <taxon>Aves</taxon>
        <taxon>Neognathae</taxon>
        <taxon>Neoaves</taxon>
        <taxon>Telluraves</taxon>
        <taxon>Australaves</taxon>
        <taxon>Psittaciformes</taxon>
        <taxon>Psittaculidae</taxon>
        <taxon>Melopsittacus</taxon>
    </lineage>
</organism>
<name>A0A8C6NDW3_MELUD</name>
<protein>
    <submittedName>
        <fullName evidence="1">Uncharacterized protein</fullName>
    </submittedName>
</protein>
<evidence type="ECO:0000313" key="1">
    <source>
        <dbReference type="Ensembl" id="ENSMUNP00000015959.2"/>
    </source>
</evidence>
<keyword evidence="2" id="KW-1185">Reference proteome</keyword>
<proteinExistence type="predicted"/>
<dbReference type="AlphaFoldDB" id="A0A8C6NDW3"/>
<accession>A0A8C6NDW3</accession>
<reference evidence="1" key="2">
    <citation type="submission" date="2025-08" db="UniProtKB">
        <authorList>
            <consortium name="Ensembl"/>
        </authorList>
    </citation>
    <scope>IDENTIFICATION</scope>
</reference>
<dbReference type="Proteomes" id="UP000694405">
    <property type="component" value="Chromosome 6"/>
</dbReference>
<dbReference type="Ensembl" id="ENSMUNT00000018351.2">
    <property type="protein sequence ID" value="ENSMUNP00000015959.2"/>
    <property type="gene ID" value="ENSMUNG00000012295.2"/>
</dbReference>
<accession>A0A8V5G4C8</accession>
<reference evidence="1" key="3">
    <citation type="submission" date="2025-09" db="UniProtKB">
        <authorList>
            <consortium name="Ensembl"/>
        </authorList>
    </citation>
    <scope>IDENTIFICATION</scope>
</reference>